<keyword evidence="3" id="KW-0633">Potassium transport</keyword>
<sequence>MIVASFGFYLLEDGAVSPLNSIYWAIVTLSTVGYGDVIPTTFWAKVFTIAVIAGD</sequence>
<dbReference type="GO" id="GO:0016020">
    <property type="term" value="C:membrane"/>
    <property type="evidence" value="ECO:0007669"/>
    <property type="project" value="UniProtKB-SubCell"/>
</dbReference>
<keyword evidence="4" id="KW-0812">Transmembrane</keyword>
<dbReference type="SUPFAM" id="SSF81324">
    <property type="entry name" value="Voltage-gated potassium channels"/>
    <property type="match status" value="1"/>
</dbReference>
<name>T1CEJ9_9ZZZZ</name>
<evidence type="ECO:0000256" key="2">
    <source>
        <dbReference type="ARBA" id="ARBA00022448"/>
    </source>
</evidence>
<reference evidence="12" key="2">
    <citation type="journal article" date="2014" name="ISME J.">
        <title>Microbial stratification in low pH oxic and suboxic macroscopic growths along an acid mine drainage.</title>
        <authorList>
            <person name="Mendez-Garcia C."/>
            <person name="Mesa V."/>
            <person name="Sprenger R.R."/>
            <person name="Richter M."/>
            <person name="Diez M.S."/>
            <person name="Solano J."/>
            <person name="Bargiela R."/>
            <person name="Golyshina O.V."/>
            <person name="Manteca A."/>
            <person name="Ramos J.L."/>
            <person name="Gallego J.R."/>
            <person name="Llorente I."/>
            <person name="Martins Dos Santos V.A."/>
            <person name="Jensen O.N."/>
            <person name="Pelaez A.I."/>
            <person name="Sanchez J."/>
            <person name="Ferrer M."/>
        </authorList>
    </citation>
    <scope>NUCLEOTIDE SEQUENCE</scope>
</reference>
<dbReference type="AlphaFoldDB" id="T1CEJ9"/>
<dbReference type="EMBL" id="AUZX01000260">
    <property type="protein sequence ID" value="EQD80962.1"/>
    <property type="molecule type" value="Genomic_DNA"/>
</dbReference>
<keyword evidence="10" id="KW-0407">Ion channel</keyword>
<dbReference type="PANTHER" id="PTHR10027">
    <property type="entry name" value="CALCIUM-ACTIVATED POTASSIUM CHANNEL ALPHA CHAIN"/>
    <property type="match status" value="1"/>
</dbReference>
<dbReference type="Gene3D" id="1.10.287.70">
    <property type="match status" value="1"/>
</dbReference>
<evidence type="ECO:0000256" key="4">
    <source>
        <dbReference type="ARBA" id="ARBA00022692"/>
    </source>
</evidence>
<feature type="domain" description="Potassium channel" evidence="11">
    <location>
        <begin position="2"/>
        <end position="52"/>
    </location>
</feature>
<keyword evidence="2" id="KW-0813">Transport</keyword>
<comment type="caution">
    <text evidence="12">The sequence shown here is derived from an EMBL/GenBank/DDBJ whole genome shotgun (WGS) entry which is preliminary data.</text>
</comment>
<reference evidence="12" key="1">
    <citation type="submission" date="2013-08" db="EMBL/GenBank/DDBJ databases">
        <authorList>
            <person name="Mendez C."/>
            <person name="Richter M."/>
            <person name="Ferrer M."/>
            <person name="Sanchez J."/>
        </authorList>
    </citation>
    <scope>NUCLEOTIDE SEQUENCE</scope>
</reference>
<keyword evidence="6" id="KW-0630">Potassium</keyword>
<dbReference type="Pfam" id="PF07885">
    <property type="entry name" value="Ion_trans_2"/>
    <property type="match status" value="1"/>
</dbReference>
<protein>
    <submittedName>
        <fullName evidence="12">Ion transport 2 domain protein</fullName>
    </submittedName>
</protein>
<dbReference type="PANTHER" id="PTHR10027:SF10">
    <property type="entry name" value="SLOWPOKE 2, ISOFORM D"/>
    <property type="match status" value="1"/>
</dbReference>
<evidence type="ECO:0000256" key="5">
    <source>
        <dbReference type="ARBA" id="ARBA00022826"/>
    </source>
</evidence>
<dbReference type="InterPro" id="IPR013099">
    <property type="entry name" value="K_chnl_dom"/>
</dbReference>
<dbReference type="InterPro" id="IPR047871">
    <property type="entry name" value="K_chnl_Slo-like"/>
</dbReference>
<evidence type="ECO:0000256" key="6">
    <source>
        <dbReference type="ARBA" id="ARBA00022958"/>
    </source>
</evidence>
<feature type="non-terminal residue" evidence="12">
    <location>
        <position position="55"/>
    </location>
</feature>
<keyword evidence="8" id="KW-0406">Ion transport</keyword>
<organism evidence="12">
    <name type="scientific">mine drainage metagenome</name>
    <dbReference type="NCBI Taxonomy" id="410659"/>
    <lineage>
        <taxon>unclassified sequences</taxon>
        <taxon>metagenomes</taxon>
        <taxon>ecological metagenomes</taxon>
    </lineage>
</organism>
<dbReference type="GO" id="GO:0005267">
    <property type="term" value="F:potassium channel activity"/>
    <property type="evidence" value="ECO:0007669"/>
    <property type="project" value="UniProtKB-KW"/>
</dbReference>
<keyword evidence="7" id="KW-1133">Transmembrane helix</keyword>
<comment type="subcellular location">
    <subcellularLocation>
        <location evidence="1">Membrane</location>
        <topology evidence="1">Multi-pass membrane protein</topology>
    </subcellularLocation>
</comment>
<proteinExistence type="predicted"/>
<keyword evidence="5" id="KW-0631">Potassium channel</keyword>
<evidence type="ECO:0000256" key="10">
    <source>
        <dbReference type="ARBA" id="ARBA00023303"/>
    </source>
</evidence>
<evidence type="ECO:0000256" key="9">
    <source>
        <dbReference type="ARBA" id="ARBA00023136"/>
    </source>
</evidence>
<evidence type="ECO:0000259" key="11">
    <source>
        <dbReference type="Pfam" id="PF07885"/>
    </source>
</evidence>
<evidence type="ECO:0000256" key="7">
    <source>
        <dbReference type="ARBA" id="ARBA00022989"/>
    </source>
</evidence>
<evidence type="ECO:0000256" key="8">
    <source>
        <dbReference type="ARBA" id="ARBA00023065"/>
    </source>
</evidence>
<gene>
    <name evidence="12" type="ORF">B1A_00335</name>
</gene>
<accession>T1CEJ9</accession>
<evidence type="ECO:0000256" key="3">
    <source>
        <dbReference type="ARBA" id="ARBA00022538"/>
    </source>
</evidence>
<keyword evidence="9" id="KW-0472">Membrane</keyword>
<evidence type="ECO:0000313" key="12">
    <source>
        <dbReference type="EMBL" id="EQD80962.1"/>
    </source>
</evidence>
<evidence type="ECO:0000256" key="1">
    <source>
        <dbReference type="ARBA" id="ARBA00004141"/>
    </source>
</evidence>